<dbReference type="InterPro" id="IPR012093">
    <property type="entry name" value="Pirin"/>
</dbReference>
<dbReference type="PIRSF" id="PIRSF006232">
    <property type="entry name" value="Pirin"/>
    <property type="match status" value="1"/>
</dbReference>
<accession>A4B9F6</accession>
<sequence length="285" mass="31825">MSSNHQIIPPRQRDIGETTVRRSLPFAKRRMIGPFIFWDHMGPMTIQPDAPLTVKAHPHIGLSTLTYLFEGEMLHRDSLGNELTIRPGEVNWMTAGKGIAHSERTRAPETMVLEGLQLWVALPTEWEMKAPAFQHVDTLPDVEFGGQPFRLIAGSINGQTSPVATYSDLVLLDGKFEDATVLTVPTIAGFELGLYVAGGAVVVDNETHNEGTMIAFAPDQEAHVQVRPGSRIQILGGRPFPEPRHIWWNFVASDPAMIEQAKQDWMEDRMGSVIHEDERLPLPER</sequence>
<comment type="cofactor">
    <cofactor evidence="2">
        <name>Fe cation</name>
        <dbReference type="ChEBI" id="CHEBI:24875"/>
    </cofactor>
    <text evidence="2">Binds 1 Fe cation per subunit.</text>
</comment>
<keyword evidence="2" id="KW-0408">Iron</keyword>
<dbReference type="InterPro" id="IPR003829">
    <property type="entry name" value="Pirin_N_dom"/>
</dbReference>
<evidence type="ECO:0000313" key="7">
    <source>
        <dbReference type="Proteomes" id="UP000005953"/>
    </source>
</evidence>
<proteinExistence type="inferred from homology"/>
<dbReference type="AlphaFoldDB" id="A4B9F6"/>
<dbReference type="OrthoDB" id="9780903at2"/>
<dbReference type="InterPro" id="IPR008778">
    <property type="entry name" value="Pirin_C_dom"/>
</dbReference>
<dbReference type="HOGENOM" id="CLU_045717_1_1_6"/>
<dbReference type="InterPro" id="IPR014710">
    <property type="entry name" value="RmlC-like_jellyroll"/>
</dbReference>
<comment type="caution">
    <text evidence="6">The sequence shown here is derived from an EMBL/GenBank/DDBJ whole genome shotgun (WGS) entry which is preliminary data.</text>
</comment>
<evidence type="ECO:0000313" key="6">
    <source>
        <dbReference type="EMBL" id="EAR11257.1"/>
    </source>
</evidence>
<feature type="binding site" evidence="2">
    <location>
        <position position="101"/>
    </location>
    <ligand>
        <name>Fe cation</name>
        <dbReference type="ChEBI" id="CHEBI:24875"/>
    </ligand>
</feature>
<dbReference type="PANTHER" id="PTHR13903">
    <property type="entry name" value="PIRIN-RELATED"/>
    <property type="match status" value="1"/>
</dbReference>
<dbReference type="InterPro" id="IPR011051">
    <property type="entry name" value="RmlC_Cupin_sf"/>
</dbReference>
<evidence type="ECO:0000256" key="2">
    <source>
        <dbReference type="PIRSR" id="PIRSR006232-1"/>
    </source>
</evidence>
<feature type="binding site" evidence="2">
    <location>
        <position position="59"/>
    </location>
    <ligand>
        <name>Fe cation</name>
        <dbReference type="ChEBI" id="CHEBI:24875"/>
    </ligand>
</feature>
<evidence type="ECO:0000256" key="3">
    <source>
        <dbReference type="RuleBase" id="RU003457"/>
    </source>
</evidence>
<dbReference type="Proteomes" id="UP000005953">
    <property type="component" value="Unassembled WGS sequence"/>
</dbReference>
<feature type="domain" description="Pirin C-terminal" evidence="5">
    <location>
        <begin position="172"/>
        <end position="270"/>
    </location>
</feature>
<name>A4B9F6_9GAMM</name>
<feature type="binding site" evidence="2">
    <location>
        <position position="57"/>
    </location>
    <ligand>
        <name>Fe cation</name>
        <dbReference type="ChEBI" id="CHEBI:24875"/>
    </ligand>
</feature>
<feature type="domain" description="Pirin N-terminal" evidence="4">
    <location>
        <begin position="19"/>
        <end position="120"/>
    </location>
</feature>
<dbReference type="PANTHER" id="PTHR13903:SF8">
    <property type="entry name" value="PIRIN"/>
    <property type="match status" value="1"/>
</dbReference>
<organism evidence="6 7">
    <name type="scientific">Reinekea blandensis MED297</name>
    <dbReference type="NCBI Taxonomy" id="314283"/>
    <lineage>
        <taxon>Bacteria</taxon>
        <taxon>Pseudomonadati</taxon>
        <taxon>Pseudomonadota</taxon>
        <taxon>Gammaproteobacteria</taxon>
        <taxon>Oceanospirillales</taxon>
        <taxon>Saccharospirillaceae</taxon>
        <taxon>Reinekea</taxon>
    </lineage>
</organism>
<keyword evidence="7" id="KW-1185">Reference proteome</keyword>
<dbReference type="EMBL" id="AAOE01000001">
    <property type="protein sequence ID" value="EAR11257.1"/>
    <property type="molecule type" value="Genomic_DNA"/>
</dbReference>
<dbReference type="Pfam" id="PF02678">
    <property type="entry name" value="Pirin"/>
    <property type="match status" value="1"/>
</dbReference>
<dbReference type="RefSeq" id="WP_008044787.1">
    <property type="nucleotide sequence ID" value="NZ_CH724151.1"/>
</dbReference>
<dbReference type="Pfam" id="PF05726">
    <property type="entry name" value="Pirin_C"/>
    <property type="match status" value="1"/>
</dbReference>
<dbReference type="CDD" id="cd02909">
    <property type="entry name" value="cupin_pirin_N"/>
    <property type="match status" value="1"/>
</dbReference>
<dbReference type="GO" id="GO:0046872">
    <property type="term" value="F:metal ion binding"/>
    <property type="evidence" value="ECO:0007669"/>
    <property type="project" value="UniProtKB-KW"/>
</dbReference>
<keyword evidence="2" id="KW-0479">Metal-binding</keyword>
<evidence type="ECO:0000256" key="1">
    <source>
        <dbReference type="ARBA" id="ARBA00008416"/>
    </source>
</evidence>
<gene>
    <name evidence="6" type="ORF">MED297_20257</name>
</gene>
<comment type="similarity">
    <text evidence="1 3">Belongs to the pirin family.</text>
</comment>
<reference evidence="6 7" key="1">
    <citation type="submission" date="2006-02" db="EMBL/GenBank/DDBJ databases">
        <authorList>
            <person name="Pinhassi J."/>
            <person name="Pedros-Alio C."/>
            <person name="Ferriera S."/>
            <person name="Johnson J."/>
            <person name="Kravitz S."/>
            <person name="Halpern A."/>
            <person name="Remington K."/>
            <person name="Beeson K."/>
            <person name="Tran B."/>
            <person name="Rogers Y.-H."/>
            <person name="Friedman R."/>
            <person name="Venter J.C."/>
        </authorList>
    </citation>
    <scope>NUCLEOTIDE SEQUENCE [LARGE SCALE GENOMIC DNA]</scope>
    <source>
        <strain evidence="6 7">MED297</strain>
    </source>
</reference>
<protein>
    <submittedName>
        <fullName evidence="6">Putative pirin</fullName>
    </submittedName>
</protein>
<dbReference type="SUPFAM" id="SSF51182">
    <property type="entry name" value="RmlC-like cupins"/>
    <property type="match status" value="1"/>
</dbReference>
<feature type="binding site" evidence="2">
    <location>
        <position position="103"/>
    </location>
    <ligand>
        <name>Fe cation</name>
        <dbReference type="ChEBI" id="CHEBI:24875"/>
    </ligand>
</feature>
<evidence type="ECO:0000259" key="4">
    <source>
        <dbReference type="Pfam" id="PF02678"/>
    </source>
</evidence>
<dbReference type="Gene3D" id="2.60.120.10">
    <property type="entry name" value="Jelly Rolls"/>
    <property type="match status" value="2"/>
</dbReference>
<evidence type="ECO:0000259" key="5">
    <source>
        <dbReference type="Pfam" id="PF05726"/>
    </source>
</evidence>
<dbReference type="STRING" id="314283.MED297_20257"/>